<gene>
    <name evidence="5" type="ORF">KRX52_20480</name>
</gene>
<dbReference type="InterPro" id="IPR006026">
    <property type="entry name" value="Peptidase_Metallo"/>
</dbReference>
<evidence type="ECO:0000256" key="1">
    <source>
        <dbReference type="ARBA" id="ARBA00004613"/>
    </source>
</evidence>
<sequence length="731" mass="76041">MAKKSGVISGIGNASVFVDLDGDGVRDSNEIATVADASGKFILSGAGKALKGPLVIEGGINLATDLANTLTLTAASNAKVVNSLTTLIQSITQATGTSPSVAAKSLLLSLGLKGINLLTLDPAKTADLGKAGSPKVTNALKALQVQEQLDALLKMGGAVLAGASGANSGTLQAGLRDAIARQIADGKQLHLDDATQIAEILATASDSAGLSTEQRDHVVSVAADAASVIVMTTASITQLIGTVLAKGKNATAATVDGVLATLERLEKSSDSIAGSLKTDVAVNNVAALLDELLKSNTPEQQAISKSQTISGVHTSELLDTSNYIVQALDISLESSFLKWGKTGLTYSYEQSQPADHSNQGDIVNWQPVPAFAQGRIDALMQHAEAISGLDIGKVDSNGDIRLGVVDTPSTTYAYAYFPEVSGQLAIAGDLFLGSNLISEATESFADGTYAYFGVLHELGHALGLKHPFEGVSVLPESEDFHTNTVMSYTENKALVPVLSWADGPVSFSTESVYPHTFMVYDIAALQSLYGADTATATGNDTYTYGDAPFYETIWDAGGTDTLDLSLTTHQNVIDLRPGSYSTVNYRSLDTQIAEAQATLTAALGHSYYDQFVEKTFNSLADEFFTGEGALGIAYGVVIENAVGGGANDTFFDNEVDNVLYGNAGNDVFNMGAGGYDTVYGGDGDDLLALSIAETSVLIASSASETLLIADAFAVKLVGVESIQFIDSVYYV</sequence>
<proteinExistence type="predicted"/>
<accession>A0ABS6N282</accession>
<evidence type="ECO:0000313" key="5">
    <source>
        <dbReference type="EMBL" id="MBV2135149.1"/>
    </source>
</evidence>
<evidence type="ECO:0000313" key="6">
    <source>
        <dbReference type="Proteomes" id="UP000813068"/>
    </source>
</evidence>
<feature type="domain" description="Peptidase metallopeptidase" evidence="4">
    <location>
        <begin position="335"/>
        <end position="496"/>
    </location>
</feature>
<keyword evidence="6" id="KW-1185">Reference proteome</keyword>
<keyword evidence="2" id="KW-0964">Secreted</keyword>
<dbReference type="Pfam" id="PF08548">
    <property type="entry name" value="Peptidase_M10_C"/>
    <property type="match status" value="1"/>
</dbReference>
<name>A0ABS6N282_9GAMM</name>
<dbReference type="CDD" id="cd04277">
    <property type="entry name" value="ZnMc_serralysin_like"/>
    <property type="match status" value="1"/>
</dbReference>
<dbReference type="SMART" id="SM00235">
    <property type="entry name" value="ZnMc"/>
    <property type="match status" value="1"/>
</dbReference>
<protein>
    <submittedName>
        <fullName evidence="5">M10 family metallopeptidase C-terminal domain-containing protein</fullName>
    </submittedName>
</protein>
<comment type="caution">
    <text evidence="5">The sequence shown here is derived from an EMBL/GenBank/DDBJ whole genome shotgun (WGS) entry which is preliminary data.</text>
</comment>
<keyword evidence="3" id="KW-0677">Repeat</keyword>
<reference evidence="5 6" key="1">
    <citation type="submission" date="2021-06" db="EMBL/GenBank/DDBJ databases">
        <title>Differences between aerobic and microaerobic xylene degrading microbial communities.</title>
        <authorList>
            <person name="Banerjee S."/>
            <person name="Tancsics A."/>
        </authorList>
    </citation>
    <scope>NUCLEOTIDE SEQUENCE [LARGE SCALE GENOMIC DNA]</scope>
    <source>
        <strain evidence="5 6">MAP12</strain>
    </source>
</reference>
<dbReference type="RefSeq" id="WP_217683571.1">
    <property type="nucleotide sequence ID" value="NZ_JAHRGL010000080.1"/>
</dbReference>
<dbReference type="InterPro" id="IPR013858">
    <property type="entry name" value="Peptidase_M10B_C"/>
</dbReference>
<dbReference type="Proteomes" id="UP000813068">
    <property type="component" value="Unassembled WGS sequence"/>
</dbReference>
<evidence type="ECO:0000256" key="3">
    <source>
        <dbReference type="ARBA" id="ARBA00022737"/>
    </source>
</evidence>
<evidence type="ECO:0000256" key="2">
    <source>
        <dbReference type="ARBA" id="ARBA00022525"/>
    </source>
</evidence>
<dbReference type="InterPro" id="IPR034033">
    <property type="entry name" value="Serralysin-like"/>
</dbReference>
<comment type="subcellular location">
    <subcellularLocation>
        <location evidence="1">Secreted</location>
    </subcellularLocation>
</comment>
<evidence type="ECO:0000259" key="4">
    <source>
        <dbReference type="SMART" id="SM00235"/>
    </source>
</evidence>
<dbReference type="EMBL" id="JAHRGL010000080">
    <property type="protein sequence ID" value="MBV2135149.1"/>
    <property type="molecule type" value="Genomic_DNA"/>
</dbReference>
<organism evidence="5 6">
    <name type="scientific">Geopseudomonas aromaticivorans</name>
    <dbReference type="NCBI Taxonomy" id="2849492"/>
    <lineage>
        <taxon>Bacteria</taxon>
        <taxon>Pseudomonadati</taxon>
        <taxon>Pseudomonadota</taxon>
        <taxon>Gammaproteobacteria</taxon>
        <taxon>Pseudomonadales</taxon>
        <taxon>Pseudomonadaceae</taxon>
        <taxon>Geopseudomonas</taxon>
    </lineage>
</organism>